<evidence type="ECO:0000256" key="6">
    <source>
        <dbReference type="ARBA" id="ARBA00020337"/>
    </source>
</evidence>
<protein>
    <recommendedName>
        <fullName evidence="6 7">6-phosphogluconolactonase</fullName>
        <shortName evidence="7">6PGL</shortName>
        <ecNumber evidence="5 7">3.1.1.31</ecNumber>
    </recommendedName>
</protein>
<dbReference type="GO" id="GO:0017057">
    <property type="term" value="F:6-phosphogluconolactonase activity"/>
    <property type="evidence" value="ECO:0007669"/>
    <property type="project" value="UniProtKB-UniRule"/>
</dbReference>
<evidence type="ECO:0000256" key="5">
    <source>
        <dbReference type="ARBA" id="ARBA00013198"/>
    </source>
</evidence>
<dbReference type="SUPFAM" id="SSF100950">
    <property type="entry name" value="NagB/RpiA/CoA transferase-like"/>
    <property type="match status" value="1"/>
</dbReference>
<dbReference type="PANTHER" id="PTHR11054">
    <property type="entry name" value="6-PHOSPHOGLUCONOLACTONASE"/>
    <property type="match status" value="1"/>
</dbReference>
<dbReference type="PANTHER" id="PTHR11054:SF0">
    <property type="entry name" value="6-PHOSPHOGLUCONOLACTONASE"/>
    <property type="match status" value="1"/>
</dbReference>
<name>A0A1N7M3N0_9RHOB</name>
<dbReference type="NCBIfam" id="TIGR01198">
    <property type="entry name" value="pgl"/>
    <property type="match status" value="1"/>
</dbReference>
<dbReference type="UniPathway" id="UPA00115">
    <property type="reaction ID" value="UER00409"/>
</dbReference>
<evidence type="ECO:0000256" key="3">
    <source>
        <dbReference type="ARBA" id="ARBA00004961"/>
    </source>
</evidence>
<dbReference type="GO" id="GO:0006098">
    <property type="term" value="P:pentose-phosphate shunt"/>
    <property type="evidence" value="ECO:0007669"/>
    <property type="project" value="UniProtKB-UniPathway"/>
</dbReference>
<dbReference type="CDD" id="cd01400">
    <property type="entry name" value="6PGL"/>
    <property type="match status" value="1"/>
</dbReference>
<dbReference type="GO" id="GO:0005975">
    <property type="term" value="P:carbohydrate metabolic process"/>
    <property type="evidence" value="ECO:0007669"/>
    <property type="project" value="UniProtKB-UniRule"/>
</dbReference>
<dbReference type="Proteomes" id="UP000186098">
    <property type="component" value="Unassembled WGS sequence"/>
</dbReference>
<comment type="catalytic activity">
    <reaction evidence="1 7">
        <text>6-phospho-D-glucono-1,5-lactone + H2O = 6-phospho-D-gluconate + H(+)</text>
        <dbReference type="Rhea" id="RHEA:12556"/>
        <dbReference type="ChEBI" id="CHEBI:15377"/>
        <dbReference type="ChEBI" id="CHEBI:15378"/>
        <dbReference type="ChEBI" id="CHEBI:57955"/>
        <dbReference type="ChEBI" id="CHEBI:58759"/>
        <dbReference type="EC" id="3.1.1.31"/>
    </reaction>
</comment>
<evidence type="ECO:0000256" key="1">
    <source>
        <dbReference type="ARBA" id="ARBA00000832"/>
    </source>
</evidence>
<evidence type="ECO:0000256" key="2">
    <source>
        <dbReference type="ARBA" id="ARBA00002681"/>
    </source>
</evidence>
<dbReference type="RefSeq" id="WP_076366178.1">
    <property type="nucleotide sequence ID" value="NZ_FTOM01000005.1"/>
</dbReference>
<reference evidence="10" key="1">
    <citation type="submission" date="2017-01" db="EMBL/GenBank/DDBJ databases">
        <authorList>
            <person name="Varghese N."/>
            <person name="Submissions S."/>
        </authorList>
    </citation>
    <scope>NUCLEOTIDE SEQUENCE [LARGE SCALE GENOMIC DNA]</scope>
    <source>
        <strain evidence="10">DSM 18714</strain>
    </source>
</reference>
<proteinExistence type="inferred from homology"/>
<sequence length="223" mass="23314">MKIIDYPDAEAQAIALADRVASDLRAALAHKGHASLCLPGGTTPGLMLECLSAAPLDWAQVTVFAGDERWLPESAERSNSGQIRARLMRGPAAAAQMVSMAARGQGLAETAARLSERLAPHLPIDVLVLGMGPDLHVASLFPGAPELPAALAAQAPVVMALHPPTAAEPRLSLSARVLRGAACIHLLISGAEKRAALARAARLPETEAPVRVILNDARIHWTA</sequence>
<evidence type="ECO:0000259" key="8">
    <source>
        <dbReference type="Pfam" id="PF01182"/>
    </source>
</evidence>
<dbReference type="AlphaFoldDB" id="A0A1N7M3N0"/>
<dbReference type="EMBL" id="FTOM01000005">
    <property type="protein sequence ID" value="SIS80652.1"/>
    <property type="molecule type" value="Genomic_DNA"/>
</dbReference>
<accession>A0A1N7M3N0</accession>
<comment type="function">
    <text evidence="2 7">Hydrolysis of 6-phosphogluconolactone to 6-phosphogluconate.</text>
</comment>
<evidence type="ECO:0000256" key="7">
    <source>
        <dbReference type="RuleBase" id="RU365095"/>
    </source>
</evidence>
<dbReference type="InterPro" id="IPR037171">
    <property type="entry name" value="NagB/RpiA_transferase-like"/>
</dbReference>
<dbReference type="InterPro" id="IPR006148">
    <property type="entry name" value="Glc/Gal-6P_isomerase"/>
</dbReference>
<dbReference type="OrthoDB" id="9810967at2"/>
<comment type="similarity">
    <text evidence="4 7">Belongs to the glucosamine/galactosamine-6-phosphate isomerase family. 6-phosphogluconolactonase subfamily.</text>
</comment>
<organism evidence="9 10">
    <name type="scientific">Phaeovulum vinaykumarii</name>
    <dbReference type="NCBI Taxonomy" id="407234"/>
    <lineage>
        <taxon>Bacteria</taxon>
        <taxon>Pseudomonadati</taxon>
        <taxon>Pseudomonadota</taxon>
        <taxon>Alphaproteobacteria</taxon>
        <taxon>Rhodobacterales</taxon>
        <taxon>Paracoccaceae</taxon>
        <taxon>Phaeovulum</taxon>
    </lineage>
</organism>
<dbReference type="Gene3D" id="3.40.50.1360">
    <property type="match status" value="1"/>
</dbReference>
<feature type="domain" description="Glucosamine/galactosamine-6-phosphate isomerase" evidence="8">
    <location>
        <begin position="7"/>
        <end position="221"/>
    </location>
</feature>
<gene>
    <name evidence="7" type="primary">pgl</name>
    <name evidence="9" type="ORF">SAMN05421795_105143</name>
</gene>
<dbReference type="Pfam" id="PF01182">
    <property type="entry name" value="Glucosamine_iso"/>
    <property type="match status" value="1"/>
</dbReference>
<comment type="pathway">
    <text evidence="3 7">Carbohydrate degradation; pentose phosphate pathway; D-ribulose 5-phosphate from D-glucose 6-phosphate (oxidative stage): step 2/3.</text>
</comment>
<evidence type="ECO:0000256" key="4">
    <source>
        <dbReference type="ARBA" id="ARBA00010662"/>
    </source>
</evidence>
<evidence type="ECO:0000313" key="10">
    <source>
        <dbReference type="Proteomes" id="UP000186098"/>
    </source>
</evidence>
<keyword evidence="7" id="KW-0378">Hydrolase</keyword>
<keyword evidence="10" id="KW-1185">Reference proteome</keyword>
<dbReference type="InterPro" id="IPR005900">
    <property type="entry name" value="6-phosphogluconolactonase_DevB"/>
</dbReference>
<evidence type="ECO:0000313" key="9">
    <source>
        <dbReference type="EMBL" id="SIS80652.1"/>
    </source>
</evidence>
<dbReference type="EC" id="3.1.1.31" evidence="5 7"/>
<dbReference type="STRING" id="407234.SAMN05421795_105143"/>
<dbReference type="InterPro" id="IPR039104">
    <property type="entry name" value="6PGL"/>
</dbReference>